<organism evidence="2 3">
    <name type="scientific">Pseudomonas putida TRO1</name>
    <dbReference type="NCBI Taxonomy" id="1227924"/>
    <lineage>
        <taxon>Bacteria</taxon>
        <taxon>Pseudomonadati</taxon>
        <taxon>Pseudomonadota</taxon>
        <taxon>Gammaproteobacteria</taxon>
        <taxon>Pseudomonadales</taxon>
        <taxon>Pseudomonadaceae</taxon>
        <taxon>Pseudomonas</taxon>
    </lineage>
</organism>
<evidence type="ECO:0000313" key="2">
    <source>
        <dbReference type="EMBL" id="ENY74898.1"/>
    </source>
</evidence>
<dbReference type="RefSeq" id="WP_004577124.1">
    <property type="nucleotide sequence ID" value="NZ_APBQ01000155.1"/>
</dbReference>
<comment type="caution">
    <text evidence="2">The sequence shown here is derived from an EMBL/GenBank/DDBJ whole genome shotgun (WGS) entry which is preliminary data.</text>
</comment>
<dbReference type="InterPro" id="IPR025285">
    <property type="entry name" value="DUF4145"/>
</dbReference>
<accession>A0AAD2ZUG2</accession>
<evidence type="ECO:0000313" key="3">
    <source>
        <dbReference type="Proteomes" id="UP000013237"/>
    </source>
</evidence>
<proteinExistence type="predicted"/>
<feature type="domain" description="DUF4145" evidence="1">
    <location>
        <begin position="44"/>
        <end position="124"/>
    </location>
</feature>
<evidence type="ECO:0000259" key="1">
    <source>
        <dbReference type="Pfam" id="PF13643"/>
    </source>
</evidence>
<name>A0AAD2ZUG2_PSEPU</name>
<dbReference type="EMBL" id="APBQ01000155">
    <property type="protein sequence ID" value="ENY74898.1"/>
    <property type="molecule type" value="Genomic_DNA"/>
</dbReference>
<dbReference type="Pfam" id="PF13643">
    <property type="entry name" value="DUF4145"/>
    <property type="match status" value="1"/>
</dbReference>
<reference evidence="2 3" key="1">
    <citation type="submission" date="2013-02" db="EMBL/GenBank/DDBJ databases">
        <title>Insights into the proteome of triclosan-resistant Pseudomonas putida TRO1, isolated from activated sludge.</title>
        <authorList>
            <person name="Lolas I.B."/>
            <person name="Almeida B."/>
            <person name="Starnawski P.M."/>
            <person name="Soenderkaer M."/>
            <person name="Nielsen K.L."/>
            <person name="Nielsen J.L."/>
        </authorList>
    </citation>
    <scope>NUCLEOTIDE SEQUENCE [LARGE SCALE GENOMIC DNA]</scope>
    <source>
        <strain evidence="2 3">TRO1</strain>
    </source>
</reference>
<gene>
    <name evidence="2" type="ORF">C206_24939</name>
</gene>
<protein>
    <recommendedName>
        <fullName evidence="1">DUF4145 domain-containing protein</fullName>
    </recommendedName>
</protein>
<dbReference type="Proteomes" id="UP000013237">
    <property type="component" value="Unassembled WGS sequence"/>
</dbReference>
<sequence length="144" mass="15887">MTAAYPDGSQYPEIHDLWPTQASVDAAVPGRARHYLEQAISSIHAPSGAVMLAASAVDAMLKDKGFKQGTLHGRINDAAKQHLITEEMAAWAHEVRLDANDERHADEEADLPSTDDAERVIEFVLALAQFLYVLPSRVERGRRK</sequence>
<dbReference type="AlphaFoldDB" id="A0AAD2ZUG2"/>